<dbReference type="InterPro" id="IPR036570">
    <property type="entry name" value="HORMA_dom_sf"/>
</dbReference>
<dbReference type="OrthoDB" id="21254at2759"/>
<dbReference type="PANTHER" id="PTHR11842">
    <property type="entry name" value="MITOTIC SPINDLE ASSEMBLY CHECKPOINT PROTEIN MAD2"/>
    <property type="match status" value="1"/>
</dbReference>
<proteinExistence type="predicted"/>
<dbReference type="InterPro" id="IPR003511">
    <property type="entry name" value="HORMA_dom"/>
</dbReference>
<dbReference type="PANTHER" id="PTHR11842:SF10">
    <property type="entry name" value="MITOTIC SPINDLE ASSEMBLY CHECKPOINT PROTEIN MAD2B"/>
    <property type="match status" value="1"/>
</dbReference>
<gene>
    <name evidence="2" type="ORF">TNIN_465111</name>
</gene>
<dbReference type="Proteomes" id="UP000886998">
    <property type="component" value="Unassembled WGS sequence"/>
</dbReference>
<sequence>MMNDLEITESMVEHFVKIDAEAEEYLKRMKKQVESEDPLIRSSSALCGFLELAIHHLLYVKNVYPRNCFKSIRRNNFKIWTCKHPGVRKYILDFLDFCHQLLVKDKNLRISFVLKRNSGVIIECYNFDVKVNDLIQSQDEVVDVIDRLLSICEDIEKNNTFSDSNTHDQGEDGITFELQIRIKPPSFLPSITQNFPWAICLDQERDSYVEEEPGASYEVSARLLD</sequence>
<dbReference type="GO" id="GO:0016035">
    <property type="term" value="C:zeta DNA polymerase complex"/>
    <property type="evidence" value="ECO:0007669"/>
    <property type="project" value="TreeGrafter"/>
</dbReference>
<feature type="domain" description="HORMA" evidence="1">
    <location>
        <begin position="40"/>
        <end position="225"/>
    </location>
</feature>
<reference evidence="2" key="1">
    <citation type="submission" date="2020-08" db="EMBL/GenBank/DDBJ databases">
        <title>Multicomponent nature underlies the extraordinary mechanical properties of spider dragline silk.</title>
        <authorList>
            <person name="Kono N."/>
            <person name="Nakamura H."/>
            <person name="Mori M."/>
            <person name="Yoshida Y."/>
            <person name="Ohtoshi R."/>
            <person name="Malay A.D."/>
            <person name="Moran D.A.P."/>
            <person name="Tomita M."/>
            <person name="Numata K."/>
            <person name="Arakawa K."/>
        </authorList>
    </citation>
    <scope>NUCLEOTIDE SEQUENCE</scope>
</reference>
<dbReference type="EMBL" id="BMAV01026061">
    <property type="protein sequence ID" value="GFS46977.1"/>
    <property type="molecule type" value="Genomic_DNA"/>
</dbReference>
<comment type="caution">
    <text evidence="2">The sequence shown here is derived from an EMBL/GenBank/DDBJ whole genome shotgun (WGS) entry which is preliminary data.</text>
</comment>
<dbReference type="Gene3D" id="3.30.900.10">
    <property type="entry name" value="HORMA domain"/>
    <property type="match status" value="1"/>
</dbReference>
<evidence type="ECO:0000313" key="2">
    <source>
        <dbReference type="EMBL" id="GFS46977.1"/>
    </source>
</evidence>
<dbReference type="Pfam" id="PF02301">
    <property type="entry name" value="HORMA"/>
    <property type="match status" value="1"/>
</dbReference>
<evidence type="ECO:0000313" key="3">
    <source>
        <dbReference type="Proteomes" id="UP000886998"/>
    </source>
</evidence>
<accession>A0A8X6J8U6</accession>
<name>A0A8X6J8U6_9ARAC</name>
<dbReference type="SUPFAM" id="SSF56019">
    <property type="entry name" value="The spindle assembly checkpoint protein mad2"/>
    <property type="match status" value="1"/>
</dbReference>
<dbReference type="AlphaFoldDB" id="A0A8X6J8U6"/>
<organism evidence="2 3">
    <name type="scientific">Trichonephila inaurata madagascariensis</name>
    <dbReference type="NCBI Taxonomy" id="2747483"/>
    <lineage>
        <taxon>Eukaryota</taxon>
        <taxon>Metazoa</taxon>
        <taxon>Ecdysozoa</taxon>
        <taxon>Arthropoda</taxon>
        <taxon>Chelicerata</taxon>
        <taxon>Arachnida</taxon>
        <taxon>Araneae</taxon>
        <taxon>Araneomorphae</taxon>
        <taxon>Entelegynae</taxon>
        <taxon>Araneoidea</taxon>
        <taxon>Nephilidae</taxon>
        <taxon>Trichonephila</taxon>
        <taxon>Trichonephila inaurata</taxon>
    </lineage>
</organism>
<dbReference type="InterPro" id="IPR045091">
    <property type="entry name" value="Mad2-like"/>
</dbReference>
<protein>
    <recommendedName>
        <fullName evidence="1">HORMA domain-containing protein</fullName>
    </recommendedName>
</protein>
<dbReference type="PROSITE" id="PS50815">
    <property type="entry name" value="HORMA"/>
    <property type="match status" value="1"/>
</dbReference>
<evidence type="ECO:0000259" key="1">
    <source>
        <dbReference type="PROSITE" id="PS50815"/>
    </source>
</evidence>
<keyword evidence="3" id="KW-1185">Reference proteome</keyword>